<sequence>MIRARVAWERFWRRYERMFAVDEIERSRTLQLAGGVLLLGWLLEFQNWSRFPDLSVNAVRDGLHLCWPWFQGCGDWYFLTMGSLGYSQQVFYAGLLGLIVLGGVALVYRRFSYAHAIFLTLFTWEVIGIVLSYRMAVNYWYIHILFGAMFLFARGKLAFLRIIAVVFYFFAGIIKLDSSWLSGKYFSALSDGLYLFPDAFIPVATNAVVLMELALVWLLLSSRREYRLSVLAILFVFHVYSAIYVGFTYPTIVLPMVLVLFLSREETPFRPNVIGKSVVGTFIVVAFAASHLVPFLIEGDVRITLEGNKYGNYMFRANYQCESKANFVYSDGRIEERDSTSFFANYRCEPYGHFFYFKQMCISDDTIERIGWTFDTSVDGSPLQRIVDVEDACSLEYKAFSHNEWIRLPGKDEVEVVGIPAKNRYLPSDPTWQNFR</sequence>
<accession>A0A2H0UBL8</accession>
<feature type="transmembrane region" description="Helical" evidence="1">
    <location>
        <begin position="158"/>
        <end position="176"/>
    </location>
</feature>
<feature type="transmembrane region" description="Helical" evidence="1">
    <location>
        <begin position="232"/>
        <end position="262"/>
    </location>
</feature>
<name>A0A2H0UBL8_9BACT</name>
<keyword evidence="1" id="KW-0812">Transmembrane</keyword>
<keyword evidence="1" id="KW-1133">Transmembrane helix</keyword>
<comment type="caution">
    <text evidence="2">The sequence shown here is derived from an EMBL/GenBank/DDBJ whole genome shotgun (WGS) entry which is preliminary data.</text>
</comment>
<organism evidence="2 3">
    <name type="scientific">Candidatus Kaiserbacteria bacterium CG10_big_fil_rev_8_21_14_0_10_51_14</name>
    <dbReference type="NCBI Taxonomy" id="1974610"/>
    <lineage>
        <taxon>Bacteria</taxon>
        <taxon>Candidatus Kaiseribacteriota</taxon>
    </lineage>
</organism>
<reference evidence="3" key="1">
    <citation type="submission" date="2017-09" db="EMBL/GenBank/DDBJ databases">
        <title>Depth-based differentiation of microbial function through sediment-hosted aquifers and enrichment of novel symbionts in the deep terrestrial subsurface.</title>
        <authorList>
            <person name="Probst A.J."/>
            <person name="Ladd B."/>
            <person name="Jarett J.K."/>
            <person name="Geller-Mcgrath D.E."/>
            <person name="Sieber C.M.K."/>
            <person name="Emerson J.B."/>
            <person name="Anantharaman K."/>
            <person name="Thomas B.C."/>
            <person name="Malmstrom R."/>
            <person name="Stieglmeier M."/>
            <person name="Klingl A."/>
            <person name="Woyke T."/>
            <person name="Ryan C.M."/>
            <person name="Banfield J.F."/>
        </authorList>
    </citation>
    <scope>NUCLEOTIDE SEQUENCE [LARGE SCALE GENOMIC DNA]</scope>
</reference>
<dbReference type="Proteomes" id="UP000231192">
    <property type="component" value="Unassembled WGS sequence"/>
</dbReference>
<evidence type="ECO:0008006" key="4">
    <source>
        <dbReference type="Google" id="ProtNLM"/>
    </source>
</evidence>
<feature type="transmembrane region" description="Helical" evidence="1">
    <location>
        <begin position="274"/>
        <end position="297"/>
    </location>
</feature>
<evidence type="ECO:0000313" key="2">
    <source>
        <dbReference type="EMBL" id="PIR83814.1"/>
    </source>
</evidence>
<keyword evidence="1" id="KW-0472">Membrane</keyword>
<evidence type="ECO:0000313" key="3">
    <source>
        <dbReference type="Proteomes" id="UP000231192"/>
    </source>
</evidence>
<proteinExistence type="predicted"/>
<feature type="transmembrane region" description="Helical" evidence="1">
    <location>
        <begin position="199"/>
        <end position="220"/>
    </location>
</feature>
<dbReference type="AlphaFoldDB" id="A0A2H0UBL8"/>
<dbReference type="EMBL" id="PFBK01000007">
    <property type="protein sequence ID" value="PIR83814.1"/>
    <property type="molecule type" value="Genomic_DNA"/>
</dbReference>
<feature type="transmembrane region" description="Helical" evidence="1">
    <location>
        <begin position="113"/>
        <end position="131"/>
    </location>
</feature>
<feature type="transmembrane region" description="Helical" evidence="1">
    <location>
        <begin position="90"/>
        <end position="108"/>
    </location>
</feature>
<protein>
    <recommendedName>
        <fullName evidence="4">HTTM domain-containing protein</fullName>
    </recommendedName>
</protein>
<evidence type="ECO:0000256" key="1">
    <source>
        <dbReference type="SAM" id="Phobius"/>
    </source>
</evidence>
<gene>
    <name evidence="2" type="ORF">COU18_02405</name>
</gene>